<dbReference type="EMBL" id="LC159488">
    <property type="protein sequence ID" value="BAV16897.1"/>
    <property type="molecule type" value="Genomic_RNA"/>
</dbReference>
<evidence type="ECO:0000256" key="4">
    <source>
        <dbReference type="ARBA" id="ARBA00022561"/>
    </source>
</evidence>
<evidence type="ECO:0000256" key="3">
    <source>
        <dbReference type="ARBA" id="ARBA00022497"/>
    </source>
</evidence>
<keyword evidence="3" id="KW-1139">Helical capsid protein</keyword>
<evidence type="ECO:0000256" key="6">
    <source>
        <dbReference type="ARBA" id="ARBA00023274"/>
    </source>
</evidence>
<evidence type="ECO:0000256" key="5">
    <source>
        <dbReference type="ARBA" id="ARBA00022844"/>
    </source>
</evidence>
<dbReference type="PRINTS" id="PR00232">
    <property type="entry name" value="POTXCARLCOAT"/>
</dbReference>
<keyword evidence="6" id="KW-0687">Ribonucleoprotein</keyword>
<protein>
    <submittedName>
        <fullName evidence="8">Coat protein</fullName>
    </submittedName>
</protein>
<comment type="subcellular location">
    <subcellularLocation>
        <location evidence="2">Virion</location>
    </subcellularLocation>
</comment>
<keyword evidence="5" id="KW-0946">Virion</keyword>
<evidence type="ECO:0000256" key="1">
    <source>
        <dbReference type="ARBA" id="ARBA00004032"/>
    </source>
</evidence>
<dbReference type="GO" id="GO:1990904">
    <property type="term" value="C:ribonucleoprotein complex"/>
    <property type="evidence" value="ECO:0007669"/>
    <property type="project" value="UniProtKB-KW"/>
</dbReference>
<dbReference type="GO" id="GO:0019029">
    <property type="term" value="C:helical viral capsid"/>
    <property type="evidence" value="ECO:0007669"/>
    <property type="project" value="UniProtKB-KW"/>
</dbReference>
<dbReference type="InterPro" id="IPR000052">
    <property type="entry name" value="Pltvir_coat"/>
</dbReference>
<dbReference type="GO" id="GO:0005198">
    <property type="term" value="F:structural molecule activity"/>
    <property type="evidence" value="ECO:0007669"/>
    <property type="project" value="InterPro"/>
</dbReference>
<comment type="function">
    <text evidence="1">Required for genome encapsidation. Forms ribonucleoprotein complexes along with TGB1 helicase and viral RNA.</text>
</comment>
<sequence length="208" mass="22469">MATTTATTPPSLTDIRALKYTSSTVSVASPAEIEAITKTWAETFEIPNDVLPLACWDLARAFADVGASSKSELTGDSAALAGVSRKQLAQAIKIHCTIRQFCMYFANVVWNIMLDTKTPPASWSKLGYKEESKFAGFDFFDGVNHPAALMPADGLIRGPSEAELLAHQTAKQVALHRDAKRRGTNVVNSVEITNGRSDPIGPLITYPQ</sequence>
<evidence type="ECO:0000259" key="7">
    <source>
        <dbReference type="PROSITE" id="PS00418"/>
    </source>
</evidence>
<dbReference type="Pfam" id="PF00286">
    <property type="entry name" value="Flexi_CP"/>
    <property type="match status" value="1"/>
</dbReference>
<dbReference type="PROSITE" id="PS00418">
    <property type="entry name" value="POTEX_CARLAVIRUS_COAT"/>
    <property type="match status" value="1"/>
</dbReference>
<evidence type="ECO:0000256" key="2">
    <source>
        <dbReference type="ARBA" id="ARBA00004328"/>
    </source>
</evidence>
<gene>
    <name evidence="8" type="primary">CP</name>
</gene>
<reference evidence="8" key="1">
    <citation type="submission" date="2016-06" db="EMBL/GenBank/DDBJ databases">
        <title>First report of white clover mosaic virus infection trifolium repens in Korea.</title>
        <authorList>
            <person name="Park C.Y."/>
            <person name="Lim S.M."/>
            <person name="Oh J.H."/>
            <person name="Lee H.K."/>
            <person name="Park S.M."/>
            <person name="Lee S.H."/>
        </authorList>
    </citation>
    <scope>NUCLEOTIDE SEQUENCE</scope>
    <source>
        <strain evidence="8">RC</strain>
    </source>
</reference>
<name>A0A193PK28_9VIRU</name>
<feature type="domain" description="Potexviruses and carlaviruses coat protein" evidence="7">
    <location>
        <begin position="133"/>
        <end position="148"/>
    </location>
</feature>
<keyword evidence="4 8" id="KW-0167">Capsid protein</keyword>
<evidence type="ECO:0000313" key="8">
    <source>
        <dbReference type="EMBL" id="BAV16897.1"/>
    </source>
</evidence>
<proteinExistence type="predicted"/>
<accession>A0A193PK28</accession>
<organism evidence="8">
    <name type="scientific">White clover mosaic virus</name>
    <dbReference type="NCBI Taxonomy" id="12188"/>
    <lineage>
        <taxon>Viruses</taxon>
        <taxon>Riboviria</taxon>
        <taxon>Orthornavirae</taxon>
        <taxon>Kitrinoviricota</taxon>
        <taxon>Alsuviricetes</taxon>
        <taxon>Tymovirales</taxon>
        <taxon>Alphaflexiviridae</taxon>
        <taxon>Potexvirus</taxon>
        <taxon>Potexvirus trifolii</taxon>
    </lineage>
</organism>